<comment type="caution">
    <text evidence="1">The sequence shown here is derived from an EMBL/GenBank/DDBJ whole genome shotgun (WGS) entry which is preliminary data.</text>
</comment>
<evidence type="ECO:0000313" key="2">
    <source>
        <dbReference type="Proteomes" id="UP001172386"/>
    </source>
</evidence>
<keyword evidence="2" id="KW-1185">Reference proteome</keyword>
<accession>A0ACC3A4R6</accession>
<gene>
    <name evidence="1" type="ORF">H2198_005915</name>
</gene>
<sequence length="774" mass="86818">MASASYYADCSAPPASQHTQPCGLTPYSVAYGDCNTSYQPPTPSPPTQQAPSFPPPPGQTSSWQPTLQPQSISWQGCRPPTQGSSYLASPVPDTANYFTPHASPQPRYSSLPPPPPSWPSVGPPTPAYTPGPPTLGFSDNIPRGPTLSDSYGAPLSTNATGGCLPAPTYSNKPLSQRPEPLIECPSAKGPDGVSFATYWYRIKGTTEFAICTRCYEDKLANTPFIDWFESWYYEPPPRGQMTCDFNTERVNQLLSQAVQTGNMNQLYNYAQRREQMGPCPGTQGIAGGNGVQWFGIADIAEFAVCATCFEEFVATSSFAQHFRPHSRVHTSDETWSCDLANHFLRRTFISSSKQNDWTTFTGWTRHYINLPSCPGAEQVHANSHNWYKPTGMDGMRICETCYLDYAGNLPIKDSFQLVQQKWHQAPTVSCAFSQLSVQIASSQLIEKDFNRWFQILSRLTTALPCGDIQDGTFYTLDNPYTAEGTGFTICERCYLGYCVSTNHEARFAKVTVPGVCRCDFHPTAPRFTKYLQKYTEMVFKSNPDILVDYICKMQQVQACPGSETFEVRQWWGTELCNFCAECYEEVGKDSFFEKGFRYRGNLLRDQKCDMHSENMRRRYWEACQKKDLMEFNEYCKIRMVIWQELQAAREDVDALATSDAAAQQVNTQPDVQQRSAQMAAQFQMRMGMMNTVFAINGEYNAAINGIMNSGSSYNPSYDPTYQSYQNQYTNAQSTLTQGMVAHSQANQMGQQQQTQLDPQMAALSAAEEKWKEVE</sequence>
<evidence type="ECO:0000313" key="1">
    <source>
        <dbReference type="EMBL" id="KAJ9655140.1"/>
    </source>
</evidence>
<protein>
    <submittedName>
        <fullName evidence="1">Uncharacterized protein</fullName>
    </submittedName>
</protein>
<organism evidence="1 2">
    <name type="scientific">Neophaeococcomyces mojaviensis</name>
    <dbReference type="NCBI Taxonomy" id="3383035"/>
    <lineage>
        <taxon>Eukaryota</taxon>
        <taxon>Fungi</taxon>
        <taxon>Dikarya</taxon>
        <taxon>Ascomycota</taxon>
        <taxon>Pezizomycotina</taxon>
        <taxon>Eurotiomycetes</taxon>
        <taxon>Chaetothyriomycetidae</taxon>
        <taxon>Chaetothyriales</taxon>
        <taxon>Chaetothyriales incertae sedis</taxon>
        <taxon>Neophaeococcomyces</taxon>
    </lineage>
</organism>
<dbReference type="EMBL" id="JAPDRQ010000103">
    <property type="protein sequence ID" value="KAJ9655140.1"/>
    <property type="molecule type" value="Genomic_DNA"/>
</dbReference>
<name>A0ACC3A4R6_9EURO</name>
<proteinExistence type="predicted"/>
<reference evidence="1" key="1">
    <citation type="submission" date="2022-10" db="EMBL/GenBank/DDBJ databases">
        <title>Culturing micro-colonial fungi from biological soil crusts in the Mojave desert and describing Neophaeococcomyces mojavensis, and introducing the new genera and species Taxawa tesnikishii.</title>
        <authorList>
            <person name="Kurbessoian T."/>
            <person name="Stajich J.E."/>
        </authorList>
    </citation>
    <scope>NUCLEOTIDE SEQUENCE</scope>
    <source>
        <strain evidence="1">JES_112</strain>
    </source>
</reference>
<dbReference type="Proteomes" id="UP001172386">
    <property type="component" value="Unassembled WGS sequence"/>
</dbReference>